<keyword evidence="1" id="KW-0732">Signal</keyword>
<keyword evidence="4" id="KW-1185">Reference proteome</keyword>
<dbReference type="CDD" id="cd00519">
    <property type="entry name" value="Lipase_3"/>
    <property type="match status" value="1"/>
</dbReference>
<proteinExistence type="predicted"/>
<dbReference type="eggNOG" id="KOG4569">
    <property type="taxonomic scope" value="Eukaryota"/>
</dbReference>
<gene>
    <name evidence="3" type="ORF">CAEBREN_32766</name>
</gene>
<name>G0MJZ3_CAEBE</name>
<accession>G0MJZ3</accession>
<dbReference type="STRING" id="135651.G0MJZ3"/>
<feature type="chain" id="PRO_5003403643" description="Fungal lipase-type domain-containing protein" evidence="1">
    <location>
        <begin position="19"/>
        <end position="346"/>
    </location>
</feature>
<dbReference type="OrthoDB" id="426718at2759"/>
<dbReference type="Pfam" id="PF01764">
    <property type="entry name" value="Lipase_3"/>
    <property type="match status" value="1"/>
</dbReference>
<dbReference type="HOGENOM" id="CLU_032957_0_0_1"/>
<reference evidence="4" key="1">
    <citation type="submission" date="2011-07" db="EMBL/GenBank/DDBJ databases">
        <authorList>
            <consortium name="Caenorhabditis brenneri Sequencing and Analysis Consortium"/>
            <person name="Wilson R.K."/>
        </authorList>
    </citation>
    <scope>NUCLEOTIDE SEQUENCE [LARGE SCALE GENOMIC DNA]</scope>
    <source>
        <strain evidence="4">PB2801</strain>
    </source>
</reference>
<dbReference type="PANTHER" id="PTHR45908">
    <property type="entry name" value="PROTEIN CBG11750-RELATED"/>
    <property type="match status" value="1"/>
</dbReference>
<dbReference type="InterPro" id="IPR002921">
    <property type="entry name" value="Fungal_lipase-type"/>
</dbReference>
<evidence type="ECO:0000313" key="3">
    <source>
        <dbReference type="EMBL" id="EGT33760.1"/>
    </source>
</evidence>
<dbReference type="GO" id="GO:0006629">
    <property type="term" value="P:lipid metabolic process"/>
    <property type="evidence" value="ECO:0007669"/>
    <property type="project" value="InterPro"/>
</dbReference>
<dbReference type="Proteomes" id="UP000008068">
    <property type="component" value="Unassembled WGS sequence"/>
</dbReference>
<evidence type="ECO:0000256" key="1">
    <source>
        <dbReference type="SAM" id="SignalP"/>
    </source>
</evidence>
<dbReference type="PANTHER" id="PTHR45908:SF2">
    <property type="entry name" value="FUNGAL LIPASE-LIKE DOMAIN-CONTAINING PROTEIN"/>
    <property type="match status" value="1"/>
</dbReference>
<dbReference type="InParanoid" id="G0MJZ3"/>
<dbReference type="AlphaFoldDB" id="G0MJZ3"/>
<feature type="signal peptide" evidence="1">
    <location>
        <begin position="1"/>
        <end position="18"/>
    </location>
</feature>
<dbReference type="FunCoup" id="G0MJZ3">
    <property type="interactions" value="29"/>
</dbReference>
<dbReference type="Gene3D" id="3.40.50.1820">
    <property type="entry name" value="alpha/beta hydrolase"/>
    <property type="match status" value="1"/>
</dbReference>
<dbReference type="InterPro" id="IPR029058">
    <property type="entry name" value="AB_hydrolase_fold"/>
</dbReference>
<evidence type="ECO:0000259" key="2">
    <source>
        <dbReference type="Pfam" id="PF01764"/>
    </source>
</evidence>
<dbReference type="EMBL" id="GL379798">
    <property type="protein sequence ID" value="EGT33760.1"/>
    <property type="molecule type" value="Genomic_DNA"/>
</dbReference>
<organism evidence="4">
    <name type="scientific">Caenorhabditis brenneri</name>
    <name type="common">Nematode worm</name>
    <dbReference type="NCBI Taxonomy" id="135651"/>
    <lineage>
        <taxon>Eukaryota</taxon>
        <taxon>Metazoa</taxon>
        <taxon>Ecdysozoa</taxon>
        <taxon>Nematoda</taxon>
        <taxon>Chromadorea</taxon>
        <taxon>Rhabditida</taxon>
        <taxon>Rhabditina</taxon>
        <taxon>Rhabditomorpha</taxon>
        <taxon>Rhabditoidea</taxon>
        <taxon>Rhabditidae</taxon>
        <taxon>Peloderinae</taxon>
        <taxon>Caenorhabditis</taxon>
    </lineage>
</organism>
<feature type="domain" description="Fungal lipase-type" evidence="2">
    <location>
        <begin position="130"/>
        <end position="266"/>
    </location>
</feature>
<evidence type="ECO:0000313" key="4">
    <source>
        <dbReference type="Proteomes" id="UP000008068"/>
    </source>
</evidence>
<sequence length="346" mass="39216">MILRFLLIFGFLPTIILAQNCVSCVGSGNIWCVETSQCNSTFVSCQTPISIQLNCPTQPDPRYPYDDHFMRTQQIVLASASHGEIVQTCFDNQIPSMKLYQVRTVNCSSNYTDVTCRGFTAYDITQKAIVLSFRGSHGPDQSQQLADGMANGGLQSYFGNTGTIFKVVYDSFMLLWNGGMYQDLKNLKYKYPDFEVWVNGHSLGGMLSWVASSYLAISGLYKPENIRVVAMAAPRIGDYNFAVWYTSTFPNSYHIIHRNDQIPRSVKIDPHTNTTVLFHPRTQVWYNNYMRVNDEYQICAEADGNYCSDAVTEGLSFEDHIYYFNINMPQWGRDGCPKNISAYAQP</sequence>
<dbReference type="SUPFAM" id="SSF53474">
    <property type="entry name" value="alpha/beta-Hydrolases"/>
    <property type="match status" value="1"/>
</dbReference>
<protein>
    <recommendedName>
        <fullName evidence="2">Fungal lipase-type domain-containing protein</fullName>
    </recommendedName>
</protein>